<dbReference type="PANTHER" id="PTHR21310:SF37">
    <property type="entry name" value="AMINOGLYCOSIDE PHOSPHOTRANSFERASE DOMAIN-CONTAINING PROTEIN"/>
    <property type="match status" value="1"/>
</dbReference>
<dbReference type="Gene3D" id="3.30.200.20">
    <property type="entry name" value="Phosphorylase Kinase, domain 1"/>
    <property type="match status" value="1"/>
</dbReference>
<dbReference type="AlphaFoldDB" id="A0AAF0ILG7"/>
<dbReference type="InterPro" id="IPR011009">
    <property type="entry name" value="Kinase-like_dom_sf"/>
</dbReference>
<dbReference type="Pfam" id="PF01636">
    <property type="entry name" value="APH"/>
    <property type="match status" value="1"/>
</dbReference>
<dbReference type="PANTHER" id="PTHR21310">
    <property type="entry name" value="AMINOGLYCOSIDE PHOSPHOTRANSFERASE-RELATED-RELATED"/>
    <property type="match status" value="1"/>
</dbReference>
<feature type="domain" description="Aminoglycoside phosphotransferase" evidence="1">
    <location>
        <begin position="78"/>
        <end position="310"/>
    </location>
</feature>
<organism evidence="2 3">
    <name type="scientific">Emydomyces testavorans</name>
    <dbReference type="NCBI Taxonomy" id="2070801"/>
    <lineage>
        <taxon>Eukaryota</taxon>
        <taxon>Fungi</taxon>
        <taxon>Dikarya</taxon>
        <taxon>Ascomycota</taxon>
        <taxon>Pezizomycotina</taxon>
        <taxon>Eurotiomycetes</taxon>
        <taxon>Eurotiomycetidae</taxon>
        <taxon>Onygenales</taxon>
        <taxon>Nannizziopsiaceae</taxon>
        <taxon>Emydomyces</taxon>
    </lineage>
</organism>
<dbReference type="EMBL" id="CP120631">
    <property type="protein sequence ID" value="WEW61693.1"/>
    <property type="molecule type" value="Genomic_DNA"/>
</dbReference>
<dbReference type="Proteomes" id="UP001219355">
    <property type="component" value="Chromosome 5"/>
</dbReference>
<dbReference type="Gene3D" id="3.90.1200.10">
    <property type="match status" value="1"/>
</dbReference>
<reference evidence="2" key="1">
    <citation type="submission" date="2023-03" db="EMBL/GenBank/DDBJ databases">
        <title>Emydomyces testavorans Genome Sequence.</title>
        <authorList>
            <person name="Hoyer L."/>
        </authorList>
    </citation>
    <scope>NUCLEOTIDE SEQUENCE</scope>
    <source>
        <strain evidence="2">16-2883</strain>
    </source>
</reference>
<name>A0AAF0ILG7_9EURO</name>
<evidence type="ECO:0000313" key="2">
    <source>
        <dbReference type="EMBL" id="WEW61693.1"/>
    </source>
</evidence>
<evidence type="ECO:0000259" key="1">
    <source>
        <dbReference type="Pfam" id="PF01636"/>
    </source>
</evidence>
<evidence type="ECO:0000313" key="3">
    <source>
        <dbReference type="Proteomes" id="UP001219355"/>
    </source>
</evidence>
<dbReference type="InterPro" id="IPR051678">
    <property type="entry name" value="AGP_Transferase"/>
</dbReference>
<dbReference type="InterPro" id="IPR002575">
    <property type="entry name" value="Aminoglycoside_PTrfase"/>
</dbReference>
<gene>
    <name evidence="2" type="ORF">PRK78_007185</name>
</gene>
<sequence length="571" mass="66729">MDQITKHKLDRACQEFIDAIDPLKVCDLVSLFHPEKKACHIFAEWKKGSYNVCIPVIFDNGAGGKGLNENKNKSDNKSEGEKWMVRIPLLPRLAFPEEKMRSEIATMKYVAEKTTIPIPHVYGYSITTDNILGLPFLLIDYIEGNTLYSTNIRALERTQRNHLYAQIGDVYIQLYRQQFDRVGALTLDEHGNWIFANNRPLTIDINEQEVSGLDFCCYLPPDHTFNSTIDYVYMIMRLIFNDFYRGRDCIINQDDAQWYLYSIYTLQSILMEWVHPQYNHGPFVLMHGDLRPPNIVVDDDLNIVSILDWEWSHTVPVQMFVPPSWLTNQGILQISKDISTIGYLAAVYSFIRRTTDQENTFHNPNKLLLKDLPLAALWRPMSEFEEFIIPLGLLAPHCLGNIYWDALDHCYHGQNSKERVQAFFKLDIQAPDRQAVEKKMQEFESFEKERQDLGIERRPLMPTKTAEELSHLAKALKEFREREDKKHKVMPQTIFNSLRECLHRQTKYLKSSICADNLTIEKQQLAKRWLLIGFSTISAMYIISQKLKKTRWLQKLTVSFVEQVDCFFKYS</sequence>
<keyword evidence="3" id="KW-1185">Reference proteome</keyword>
<protein>
    <recommendedName>
        <fullName evidence="1">Aminoglycoside phosphotransferase domain-containing protein</fullName>
    </recommendedName>
</protein>
<accession>A0AAF0ILG7</accession>
<proteinExistence type="predicted"/>
<dbReference type="SUPFAM" id="SSF56112">
    <property type="entry name" value="Protein kinase-like (PK-like)"/>
    <property type="match status" value="1"/>
</dbReference>